<evidence type="ECO:0000256" key="4">
    <source>
        <dbReference type="SAM" id="Coils"/>
    </source>
</evidence>
<proteinExistence type="predicted"/>
<evidence type="ECO:0000256" key="2">
    <source>
        <dbReference type="ARBA" id="ARBA00023125"/>
    </source>
</evidence>
<protein>
    <submittedName>
        <fullName evidence="6">Transcriptional regulator</fullName>
    </submittedName>
</protein>
<dbReference type="InterPro" id="IPR036388">
    <property type="entry name" value="WH-like_DNA-bd_sf"/>
</dbReference>
<feature type="coiled-coil region" evidence="4">
    <location>
        <begin position="108"/>
        <end position="135"/>
    </location>
</feature>
<dbReference type="PATRIC" id="fig|317.174.peg.6285"/>
<dbReference type="GO" id="GO:0003677">
    <property type="term" value="F:DNA binding"/>
    <property type="evidence" value="ECO:0007669"/>
    <property type="project" value="UniProtKB-KW"/>
</dbReference>
<dbReference type="InterPro" id="IPR002577">
    <property type="entry name" value="HTH_HxlR"/>
</dbReference>
<dbReference type="PANTHER" id="PTHR33204">
    <property type="entry name" value="TRANSCRIPTIONAL REGULATOR, MARR FAMILY"/>
    <property type="match status" value="1"/>
</dbReference>
<dbReference type="Pfam" id="PF01638">
    <property type="entry name" value="HxlR"/>
    <property type="match status" value="1"/>
</dbReference>
<dbReference type="EMBL" id="JPQT01000183">
    <property type="protein sequence ID" value="KFE43849.1"/>
    <property type="molecule type" value="Genomic_DNA"/>
</dbReference>
<evidence type="ECO:0000313" key="6">
    <source>
        <dbReference type="EMBL" id="KFE43849.1"/>
    </source>
</evidence>
<keyword evidence="1" id="KW-0805">Transcription regulation</keyword>
<dbReference type="InterPro" id="IPR036390">
    <property type="entry name" value="WH_DNA-bd_sf"/>
</dbReference>
<sequence>MPNIDDIHLVFDANCAPRRVMGLFAVKWVSIVLHALDRWPGGRCRTGQLQRALPGISKKMLVQALRDVEARGLVTRHVHSVVPPKVEYALTPLGKTFAEAVEILYRWGEEHQEALDELETNMASAQALIESSDDEPASGEN</sequence>
<dbReference type="SUPFAM" id="SSF46785">
    <property type="entry name" value="Winged helix' DNA-binding domain"/>
    <property type="match status" value="1"/>
</dbReference>
<evidence type="ECO:0000256" key="3">
    <source>
        <dbReference type="ARBA" id="ARBA00023163"/>
    </source>
</evidence>
<dbReference type="Proteomes" id="UP000028643">
    <property type="component" value="Unassembled WGS sequence"/>
</dbReference>
<dbReference type="RefSeq" id="WP_047579866.1">
    <property type="nucleotide sequence ID" value="NZ_JPQT01000183.1"/>
</dbReference>
<evidence type="ECO:0000256" key="1">
    <source>
        <dbReference type="ARBA" id="ARBA00023015"/>
    </source>
</evidence>
<reference evidence="6 7" key="1">
    <citation type="submission" date="2014-07" db="EMBL/GenBank/DDBJ databases">
        <title>Draft Genome Sequences of Environmental Pseudomonas syringae strains.</title>
        <authorList>
            <person name="Baltrus D.A."/>
            <person name="Berge O."/>
            <person name="Morris C."/>
        </authorList>
    </citation>
    <scope>NUCLEOTIDE SEQUENCE [LARGE SCALE GENOMIC DNA]</scope>
    <source>
        <strain evidence="6 7">CEB003</strain>
    </source>
</reference>
<feature type="domain" description="HTH hxlR-type" evidence="5">
    <location>
        <begin position="15"/>
        <end position="116"/>
    </location>
</feature>
<dbReference type="AlphaFoldDB" id="A0A085UKY6"/>
<evidence type="ECO:0000313" key="7">
    <source>
        <dbReference type="Proteomes" id="UP000028643"/>
    </source>
</evidence>
<name>A0A085UKY6_PSESX</name>
<dbReference type="Gene3D" id="1.10.10.10">
    <property type="entry name" value="Winged helix-like DNA-binding domain superfamily/Winged helix DNA-binding domain"/>
    <property type="match status" value="1"/>
</dbReference>
<dbReference type="PROSITE" id="PS51118">
    <property type="entry name" value="HTH_HXLR"/>
    <property type="match status" value="1"/>
</dbReference>
<keyword evidence="2" id="KW-0238">DNA-binding</keyword>
<evidence type="ECO:0000259" key="5">
    <source>
        <dbReference type="PROSITE" id="PS51118"/>
    </source>
</evidence>
<keyword evidence="3" id="KW-0804">Transcription</keyword>
<gene>
    <name evidence="6" type="ORF">IV02_30815</name>
</gene>
<comment type="caution">
    <text evidence="6">The sequence shown here is derived from an EMBL/GenBank/DDBJ whole genome shotgun (WGS) entry which is preliminary data.</text>
</comment>
<organism evidence="6 7">
    <name type="scientific">Pseudomonas syringae</name>
    <dbReference type="NCBI Taxonomy" id="317"/>
    <lineage>
        <taxon>Bacteria</taxon>
        <taxon>Pseudomonadati</taxon>
        <taxon>Pseudomonadota</taxon>
        <taxon>Gammaproteobacteria</taxon>
        <taxon>Pseudomonadales</taxon>
        <taxon>Pseudomonadaceae</taxon>
        <taxon>Pseudomonas</taxon>
    </lineage>
</organism>
<accession>A0A085UKY6</accession>
<dbReference type="PANTHER" id="PTHR33204:SF18">
    <property type="entry name" value="TRANSCRIPTIONAL REGULATORY PROTEIN"/>
    <property type="match status" value="1"/>
</dbReference>
<keyword evidence="4" id="KW-0175">Coiled coil</keyword>